<dbReference type="STRING" id="1000565.METUNv1_00775"/>
<dbReference type="PANTHER" id="PTHR30441:SF4">
    <property type="entry name" value="PROTEIN ASMA"/>
    <property type="match status" value="1"/>
</dbReference>
<dbReference type="InterPro" id="IPR052894">
    <property type="entry name" value="AsmA-related"/>
</dbReference>
<evidence type="ECO:0000313" key="1">
    <source>
        <dbReference type="EMBL" id="EGK72940.1"/>
    </source>
</evidence>
<keyword evidence="2" id="KW-1185">Reference proteome</keyword>
<dbReference type="OrthoDB" id="8560134at2"/>
<proteinExistence type="predicted"/>
<accession>F5R8X3</accession>
<reference evidence="1 2" key="1">
    <citation type="journal article" date="2011" name="J. Bacteriol.">
        <title>Genome sequence of Methyloversatilis universalis FAM5T, a methylotrophic representative of the order Rhodocyclales.</title>
        <authorList>
            <person name="Kittichotirat W."/>
            <person name="Good N.M."/>
            <person name="Hall R."/>
            <person name="Bringel F."/>
            <person name="Lajus A."/>
            <person name="Medigue C."/>
            <person name="Smalley N.E."/>
            <person name="Beck D."/>
            <person name="Bumgarner R."/>
            <person name="Vuilleumier S."/>
            <person name="Kalyuzhnaya M.G."/>
        </authorList>
    </citation>
    <scope>NUCLEOTIDE SEQUENCE [LARGE SCALE GENOMIC DNA]</scope>
    <source>
        <strain evidence="2">ATCC BAA-1314 / JCM 13912 / FAM5</strain>
    </source>
</reference>
<dbReference type="AlphaFoldDB" id="F5R8X3"/>
<name>F5R8X3_METUF</name>
<gene>
    <name evidence="1" type="ORF">METUNv1_00775</name>
</gene>
<comment type="caution">
    <text evidence="1">The sequence shown here is derived from an EMBL/GenBank/DDBJ whole genome shotgun (WGS) entry which is preliminary data.</text>
</comment>
<dbReference type="PANTHER" id="PTHR30441">
    <property type="entry name" value="DUF748 DOMAIN-CONTAINING PROTEIN"/>
    <property type="match status" value="1"/>
</dbReference>
<dbReference type="Proteomes" id="UP000005019">
    <property type="component" value="Unassembled WGS sequence"/>
</dbReference>
<sequence length="363" mass="38772">MKRWLPRLAVMLIVLAAVLAGTFQYGLHLLRDQVLAALGSRGEVGQIEVGLDAVVLHDLRIRAEREGPAAWPAEDELRADRVVVVPQLRDLLSARVRIARITVEGVYLSMLRTRQGALQVLPALIGRPADEAATPLPDIHIAQIELRDAALDFFDASVRRTPHRLAFEAVSADLGPVDLPALATEAQLQVDGTVKGPRTDGRFSLQGTLRPSTRDMNLTFELRGADLVAFQPYLIQAAETGVKRGTMDLDLRPVVKDGRLRAPGRLTLTGLELASGNTFMGMPRAAVVGLMKDRDGRITADFTLEGRLDDPSFSLNEGLASRMASGVAESLGVSLGGLVRGVGSAGASAVKGVGEAVGKLFGD</sequence>
<organism evidence="1 2">
    <name type="scientific">Methyloversatilis universalis (strain ATCC BAA-1314 / DSM 25237 / JCM 13912 / CCUG 52030 / FAM5)</name>
    <dbReference type="NCBI Taxonomy" id="1000565"/>
    <lineage>
        <taxon>Bacteria</taxon>
        <taxon>Pseudomonadati</taxon>
        <taxon>Pseudomonadota</taxon>
        <taxon>Betaproteobacteria</taxon>
        <taxon>Nitrosomonadales</taxon>
        <taxon>Sterolibacteriaceae</taxon>
        <taxon>Methyloversatilis</taxon>
    </lineage>
</organism>
<protein>
    <recommendedName>
        <fullName evidence="3">DUF748 domain-containing protein</fullName>
    </recommendedName>
</protein>
<evidence type="ECO:0000313" key="2">
    <source>
        <dbReference type="Proteomes" id="UP000005019"/>
    </source>
</evidence>
<dbReference type="RefSeq" id="WP_008058997.1">
    <property type="nucleotide sequence ID" value="NZ_AFHG01000030.1"/>
</dbReference>
<dbReference type="Pfam" id="PF05359">
    <property type="entry name" value="DUF748"/>
    <property type="match status" value="1"/>
</dbReference>
<dbReference type="eggNOG" id="COG2982">
    <property type="taxonomic scope" value="Bacteria"/>
</dbReference>
<dbReference type="GO" id="GO:0005886">
    <property type="term" value="C:plasma membrane"/>
    <property type="evidence" value="ECO:0007669"/>
    <property type="project" value="TreeGrafter"/>
</dbReference>
<evidence type="ECO:0008006" key="3">
    <source>
        <dbReference type="Google" id="ProtNLM"/>
    </source>
</evidence>
<dbReference type="GO" id="GO:0090313">
    <property type="term" value="P:regulation of protein targeting to membrane"/>
    <property type="evidence" value="ECO:0007669"/>
    <property type="project" value="TreeGrafter"/>
</dbReference>
<dbReference type="InterPro" id="IPR008023">
    <property type="entry name" value="DUF748"/>
</dbReference>
<dbReference type="EMBL" id="AFHG01000030">
    <property type="protein sequence ID" value="EGK72940.1"/>
    <property type="molecule type" value="Genomic_DNA"/>
</dbReference>